<accession>A0A166JVT1</accession>
<keyword evidence="1" id="KW-1133">Transmembrane helix</keyword>
<dbReference type="OrthoDB" id="528207at2"/>
<dbReference type="Proteomes" id="UP000076555">
    <property type="component" value="Unassembled WGS sequence"/>
</dbReference>
<proteinExistence type="predicted"/>
<evidence type="ECO:0000256" key="1">
    <source>
        <dbReference type="SAM" id="Phobius"/>
    </source>
</evidence>
<reference evidence="2 3" key="1">
    <citation type="submission" date="2016-04" db="EMBL/GenBank/DDBJ databases">
        <title>Draft Genome Assembly of the Bloom-forming Cyanobacterium Nodularia spumigena Strain CENA596 in Shrimp Production Ponds.</title>
        <authorList>
            <person name="Popin R.V."/>
            <person name="Rigonato J."/>
            <person name="Abreu V.A."/>
            <person name="Andreote A.P."/>
            <person name="Silveira S.B."/>
            <person name="Odebrecht C."/>
            <person name="Fiore M.F."/>
        </authorList>
    </citation>
    <scope>NUCLEOTIDE SEQUENCE [LARGE SCALE GENOMIC DNA]</scope>
    <source>
        <strain evidence="2 3">CENA596</strain>
    </source>
</reference>
<dbReference type="RefSeq" id="WP_063872448.1">
    <property type="nucleotide sequence ID" value="NZ_CAWMRI010000105.1"/>
</dbReference>
<protein>
    <recommendedName>
        <fullName evidence="4">DUF4349 domain-containing protein</fullName>
    </recommendedName>
</protein>
<dbReference type="AlphaFoldDB" id="A0A166JVT1"/>
<sequence length="100" mass="11268">MILLATFRYTLKYSVSTLNLEAAVSSSSPQITLASQIQETWNNSTNSLGTLSVRFLKLGIWFLVYSPVLLILAAGIYSFTRWRRNQRSILADIPESNHSD</sequence>
<organism evidence="2 3">
    <name type="scientific">Nodularia spumigena CENA596</name>
    <dbReference type="NCBI Taxonomy" id="1819295"/>
    <lineage>
        <taxon>Bacteria</taxon>
        <taxon>Bacillati</taxon>
        <taxon>Cyanobacteriota</taxon>
        <taxon>Cyanophyceae</taxon>
        <taxon>Nostocales</taxon>
        <taxon>Nodulariaceae</taxon>
        <taxon>Nodularia</taxon>
    </lineage>
</organism>
<keyword evidence="1" id="KW-0472">Membrane</keyword>
<dbReference type="EMBL" id="LWAJ01000105">
    <property type="protein sequence ID" value="KZL50197.1"/>
    <property type="molecule type" value="Genomic_DNA"/>
</dbReference>
<evidence type="ECO:0008006" key="4">
    <source>
        <dbReference type="Google" id="ProtNLM"/>
    </source>
</evidence>
<evidence type="ECO:0000313" key="3">
    <source>
        <dbReference type="Proteomes" id="UP000076555"/>
    </source>
</evidence>
<gene>
    <name evidence="2" type="ORF">A2T98_08770</name>
</gene>
<name>A0A166JVT1_NODSP</name>
<evidence type="ECO:0000313" key="2">
    <source>
        <dbReference type="EMBL" id="KZL50197.1"/>
    </source>
</evidence>
<feature type="transmembrane region" description="Helical" evidence="1">
    <location>
        <begin position="58"/>
        <end position="79"/>
    </location>
</feature>
<comment type="caution">
    <text evidence="2">The sequence shown here is derived from an EMBL/GenBank/DDBJ whole genome shotgun (WGS) entry which is preliminary data.</text>
</comment>
<keyword evidence="1" id="KW-0812">Transmembrane</keyword>